<reference evidence="1" key="1">
    <citation type="submission" date="2021-06" db="EMBL/GenBank/DDBJ databases">
        <authorList>
            <person name="Kallberg Y."/>
            <person name="Tangrot J."/>
            <person name="Rosling A."/>
        </authorList>
    </citation>
    <scope>NUCLEOTIDE SEQUENCE</scope>
    <source>
        <strain evidence="1">MA461A</strain>
    </source>
</reference>
<accession>A0ACA9QJ51</accession>
<keyword evidence="2" id="KW-1185">Reference proteome</keyword>
<sequence length="44" mass="5065">AMKIRPLLKLVSRTVITASVNKREPKHPKNKFALVKLKIKGQKR</sequence>
<protein>
    <submittedName>
        <fullName evidence="1">25148_t:CDS:1</fullName>
    </submittedName>
</protein>
<organism evidence="1 2">
    <name type="scientific">Racocetra persica</name>
    <dbReference type="NCBI Taxonomy" id="160502"/>
    <lineage>
        <taxon>Eukaryota</taxon>
        <taxon>Fungi</taxon>
        <taxon>Fungi incertae sedis</taxon>
        <taxon>Mucoromycota</taxon>
        <taxon>Glomeromycotina</taxon>
        <taxon>Glomeromycetes</taxon>
        <taxon>Diversisporales</taxon>
        <taxon>Gigasporaceae</taxon>
        <taxon>Racocetra</taxon>
    </lineage>
</organism>
<gene>
    <name evidence="1" type="ORF">RPERSI_LOCUS14364</name>
</gene>
<feature type="non-terminal residue" evidence="1">
    <location>
        <position position="1"/>
    </location>
</feature>
<name>A0ACA9QJ51_9GLOM</name>
<feature type="non-terminal residue" evidence="1">
    <location>
        <position position="44"/>
    </location>
</feature>
<evidence type="ECO:0000313" key="2">
    <source>
        <dbReference type="Proteomes" id="UP000789920"/>
    </source>
</evidence>
<dbReference type="EMBL" id="CAJVQC010032993">
    <property type="protein sequence ID" value="CAG8752732.1"/>
    <property type="molecule type" value="Genomic_DNA"/>
</dbReference>
<evidence type="ECO:0000313" key="1">
    <source>
        <dbReference type="EMBL" id="CAG8752732.1"/>
    </source>
</evidence>
<dbReference type="Proteomes" id="UP000789920">
    <property type="component" value="Unassembled WGS sequence"/>
</dbReference>
<proteinExistence type="predicted"/>
<comment type="caution">
    <text evidence="1">The sequence shown here is derived from an EMBL/GenBank/DDBJ whole genome shotgun (WGS) entry which is preliminary data.</text>
</comment>